<dbReference type="RefSeq" id="WP_145904330.1">
    <property type="nucleotide sequence ID" value="NZ_BAAAMZ010000019.1"/>
</dbReference>
<dbReference type="Proteomes" id="UP000317940">
    <property type="component" value="Unassembled WGS sequence"/>
</dbReference>
<evidence type="ECO:0000256" key="1">
    <source>
        <dbReference type="SAM" id="MobiDB-lite"/>
    </source>
</evidence>
<feature type="region of interest" description="Disordered" evidence="1">
    <location>
        <begin position="24"/>
        <end position="64"/>
    </location>
</feature>
<dbReference type="EMBL" id="VIWT01000001">
    <property type="protein sequence ID" value="TWF97818.1"/>
    <property type="molecule type" value="Genomic_DNA"/>
</dbReference>
<evidence type="ECO:0000313" key="4">
    <source>
        <dbReference type="Proteomes" id="UP000317940"/>
    </source>
</evidence>
<dbReference type="Gene3D" id="2.50.20.20">
    <property type="match status" value="1"/>
</dbReference>
<keyword evidence="2" id="KW-0732">Signal</keyword>
<dbReference type="OrthoDB" id="4350224at2"/>
<feature type="compositionally biased region" description="Basic and acidic residues" evidence="1">
    <location>
        <begin position="25"/>
        <end position="35"/>
    </location>
</feature>
<accession>A0A561UEQ5</accession>
<dbReference type="AlphaFoldDB" id="A0A561UEQ5"/>
<dbReference type="PROSITE" id="PS51257">
    <property type="entry name" value="PROKAR_LIPOPROTEIN"/>
    <property type="match status" value="1"/>
</dbReference>
<comment type="caution">
    <text evidence="3">The sequence shown here is derived from an EMBL/GenBank/DDBJ whole genome shotgun (WGS) entry which is preliminary data.</text>
</comment>
<evidence type="ECO:0008006" key="5">
    <source>
        <dbReference type="Google" id="ProtNLM"/>
    </source>
</evidence>
<sequence>MPANRLLPAALLCAALAVGATGCGDPKDTSNDGKAKAPASPSASASPSDGSASASPSGGSAFDGMTADQIEQAAKKALASATTVKVGGSIGAKGGPVTVDLSFDNQQHCQGTISSEQFGTLEIIHNADGTWMKPDATFWQYAATKAGKPGAGPQAAELFKGRYLTGAQDDPALAPMAQLCSLVAKETSDEPAGAAYTKGAESGANGVPALKIYGKDDQGQDTILYVASQGTPYLLKVDDGGGAAVIDFSDFNQPVSIQAPPADQVVDYDAFEKQLQSV</sequence>
<reference evidence="3 4" key="1">
    <citation type="submission" date="2019-06" db="EMBL/GenBank/DDBJ databases">
        <title>Sequencing the genomes of 1000 actinobacteria strains.</title>
        <authorList>
            <person name="Klenk H.-P."/>
        </authorList>
    </citation>
    <scope>NUCLEOTIDE SEQUENCE [LARGE SCALE GENOMIC DNA]</scope>
    <source>
        <strain evidence="3 4">DSM 44826</strain>
    </source>
</reference>
<gene>
    <name evidence="3" type="ORF">FHX73_111618</name>
</gene>
<protein>
    <recommendedName>
        <fullName evidence="5">Lipoprotein</fullName>
    </recommendedName>
</protein>
<feature type="compositionally biased region" description="Low complexity" evidence="1">
    <location>
        <begin position="36"/>
        <end position="60"/>
    </location>
</feature>
<proteinExistence type="predicted"/>
<feature type="signal peptide" evidence="2">
    <location>
        <begin position="1"/>
        <end position="20"/>
    </location>
</feature>
<name>A0A561UEQ5_9ACTN</name>
<evidence type="ECO:0000313" key="3">
    <source>
        <dbReference type="EMBL" id="TWF97818.1"/>
    </source>
</evidence>
<organism evidence="3 4">
    <name type="scientific">Kitasatospora viridis</name>
    <dbReference type="NCBI Taxonomy" id="281105"/>
    <lineage>
        <taxon>Bacteria</taxon>
        <taxon>Bacillati</taxon>
        <taxon>Actinomycetota</taxon>
        <taxon>Actinomycetes</taxon>
        <taxon>Kitasatosporales</taxon>
        <taxon>Streptomycetaceae</taxon>
        <taxon>Kitasatospora</taxon>
    </lineage>
</organism>
<feature type="chain" id="PRO_5039411607" description="Lipoprotein" evidence="2">
    <location>
        <begin position="21"/>
        <end position="278"/>
    </location>
</feature>
<keyword evidence="4" id="KW-1185">Reference proteome</keyword>
<evidence type="ECO:0000256" key="2">
    <source>
        <dbReference type="SAM" id="SignalP"/>
    </source>
</evidence>